<comment type="caution">
    <text evidence="1">The sequence shown here is derived from an EMBL/GenBank/DDBJ whole genome shotgun (WGS) entry which is preliminary data.</text>
</comment>
<dbReference type="EMBL" id="VIEB01000176">
    <property type="protein sequence ID" value="TQE02415.1"/>
    <property type="molecule type" value="Genomic_DNA"/>
</dbReference>
<accession>A0A540MUD8</accession>
<protein>
    <submittedName>
        <fullName evidence="1">Uncharacterized protein</fullName>
    </submittedName>
</protein>
<dbReference type="AlphaFoldDB" id="A0A540MUD8"/>
<evidence type="ECO:0000313" key="2">
    <source>
        <dbReference type="Proteomes" id="UP000315295"/>
    </source>
</evidence>
<name>A0A540MUD8_MALBA</name>
<evidence type="ECO:0000313" key="1">
    <source>
        <dbReference type="EMBL" id="TQE02415.1"/>
    </source>
</evidence>
<sequence length="64" mass="7620">MRVALVAVIHEGRLFHCDFVWDEKSKETEREIREVIVERDVTQVSHLCGQIRKRRDKSTTKVVR</sequence>
<proteinExistence type="predicted"/>
<organism evidence="1 2">
    <name type="scientific">Malus baccata</name>
    <name type="common">Siberian crab apple</name>
    <name type="synonym">Pyrus baccata</name>
    <dbReference type="NCBI Taxonomy" id="106549"/>
    <lineage>
        <taxon>Eukaryota</taxon>
        <taxon>Viridiplantae</taxon>
        <taxon>Streptophyta</taxon>
        <taxon>Embryophyta</taxon>
        <taxon>Tracheophyta</taxon>
        <taxon>Spermatophyta</taxon>
        <taxon>Magnoliopsida</taxon>
        <taxon>eudicotyledons</taxon>
        <taxon>Gunneridae</taxon>
        <taxon>Pentapetalae</taxon>
        <taxon>rosids</taxon>
        <taxon>fabids</taxon>
        <taxon>Rosales</taxon>
        <taxon>Rosaceae</taxon>
        <taxon>Amygdaloideae</taxon>
        <taxon>Maleae</taxon>
        <taxon>Malus</taxon>
    </lineage>
</organism>
<gene>
    <name evidence="1" type="ORF">C1H46_011940</name>
</gene>
<keyword evidence="2" id="KW-1185">Reference proteome</keyword>
<reference evidence="1 2" key="1">
    <citation type="journal article" date="2019" name="G3 (Bethesda)">
        <title>Sequencing of a Wild Apple (Malus baccata) Genome Unravels the Differences Between Cultivated and Wild Apple Species Regarding Disease Resistance and Cold Tolerance.</title>
        <authorList>
            <person name="Chen X."/>
        </authorList>
    </citation>
    <scope>NUCLEOTIDE SEQUENCE [LARGE SCALE GENOMIC DNA]</scope>
    <source>
        <strain evidence="2">cv. Shandingzi</strain>
        <tissue evidence="1">Leaves</tissue>
    </source>
</reference>
<dbReference type="Proteomes" id="UP000315295">
    <property type="component" value="Unassembled WGS sequence"/>
</dbReference>